<sequence>MLIMDFQVFQRQTPPEPIGKVGFEKDEDGFFRPLIVNERSVFGKNNTDIFPNLGKVIVWGKKR</sequence>
<evidence type="ECO:0000313" key="1">
    <source>
        <dbReference type="EMBL" id="CAO88730.1"/>
    </source>
</evidence>
<dbReference type="EMBL" id="AM778958">
    <property type="protein sequence ID" value="CAO88730.1"/>
    <property type="molecule type" value="Genomic_DNA"/>
</dbReference>
<organism evidence="1">
    <name type="scientific">Microcystis aeruginosa (strain PCC 7806)</name>
    <dbReference type="NCBI Taxonomy" id="267872"/>
    <lineage>
        <taxon>Bacteria</taxon>
        <taxon>Bacillati</taxon>
        <taxon>Cyanobacteriota</taxon>
        <taxon>Cyanophyceae</taxon>
        <taxon>Oscillatoriophycideae</taxon>
        <taxon>Chroococcales</taxon>
        <taxon>Microcystaceae</taxon>
        <taxon>Microcystis</taxon>
    </lineage>
</organism>
<proteinExistence type="predicted"/>
<name>A8YP13_MICA7</name>
<accession>A8YP13</accession>
<protein>
    <submittedName>
        <fullName evidence="1">Uncharacterized protein</fullName>
    </submittedName>
</protein>
<reference evidence="1" key="1">
    <citation type="submission" date="2007-08" db="EMBL/GenBank/DDBJ databases">
        <authorList>
            <person name="Frangeul L."/>
        </authorList>
    </citation>
    <scope>NUCLEOTIDE SEQUENCE</scope>
    <source>
        <strain evidence="1">PCC 7806</strain>
    </source>
</reference>
<dbReference type="AlphaFoldDB" id="A8YP13"/>
<gene>
    <name evidence="1" type="ORF">IPF_1563</name>
</gene>